<dbReference type="Gene3D" id="3.10.100.10">
    <property type="entry name" value="Mannose-Binding Protein A, subunit A"/>
    <property type="match status" value="1"/>
</dbReference>
<evidence type="ECO:0000256" key="1">
    <source>
        <dbReference type="ARBA" id="ARBA00023157"/>
    </source>
</evidence>
<organism evidence="3 4">
    <name type="scientific">Teladorsagia circumcincta</name>
    <name type="common">Brown stomach worm</name>
    <name type="synonym">Ostertagia circumcincta</name>
    <dbReference type="NCBI Taxonomy" id="45464"/>
    <lineage>
        <taxon>Eukaryota</taxon>
        <taxon>Metazoa</taxon>
        <taxon>Ecdysozoa</taxon>
        <taxon>Nematoda</taxon>
        <taxon>Chromadorea</taxon>
        <taxon>Rhabditida</taxon>
        <taxon>Rhabditina</taxon>
        <taxon>Rhabditomorpha</taxon>
        <taxon>Strongyloidea</taxon>
        <taxon>Trichostrongylidae</taxon>
        <taxon>Teladorsagia</taxon>
    </lineage>
</organism>
<keyword evidence="1" id="KW-1015">Disulfide bond</keyword>
<dbReference type="Pfam" id="PF00059">
    <property type="entry name" value="Lectin_C"/>
    <property type="match status" value="1"/>
</dbReference>
<dbReference type="InterPro" id="IPR016187">
    <property type="entry name" value="CTDL_fold"/>
</dbReference>
<dbReference type="SUPFAM" id="SSF56436">
    <property type="entry name" value="C-type lectin-like"/>
    <property type="match status" value="1"/>
</dbReference>
<reference evidence="3 4" key="1">
    <citation type="submission" date="2015-09" db="EMBL/GenBank/DDBJ databases">
        <title>Draft genome of the parasitic nematode Teladorsagia circumcincta isolate WARC Sus (inbred).</title>
        <authorList>
            <person name="Mitreva M."/>
        </authorList>
    </citation>
    <scope>NUCLEOTIDE SEQUENCE [LARGE SCALE GENOMIC DNA]</scope>
    <source>
        <strain evidence="3 4">S</strain>
    </source>
</reference>
<dbReference type="EMBL" id="KZ349147">
    <property type="protein sequence ID" value="PIO65267.1"/>
    <property type="molecule type" value="Genomic_DNA"/>
</dbReference>
<feature type="domain" description="C-type lectin" evidence="2">
    <location>
        <begin position="22"/>
        <end position="85"/>
    </location>
</feature>
<dbReference type="PANTHER" id="PTHR22803">
    <property type="entry name" value="MANNOSE, PHOSPHOLIPASE, LECTIN RECEPTOR RELATED"/>
    <property type="match status" value="1"/>
</dbReference>
<dbReference type="AlphaFoldDB" id="A0A2G9U4U4"/>
<evidence type="ECO:0000259" key="2">
    <source>
        <dbReference type="PROSITE" id="PS50041"/>
    </source>
</evidence>
<dbReference type="Proteomes" id="UP000230423">
    <property type="component" value="Unassembled WGS sequence"/>
</dbReference>
<accession>A0A2G9U4U4</accession>
<gene>
    <name evidence="3" type="ORF">TELCIR_13073</name>
</gene>
<dbReference type="PROSITE" id="PS00615">
    <property type="entry name" value="C_TYPE_LECTIN_1"/>
    <property type="match status" value="1"/>
</dbReference>
<dbReference type="InterPro" id="IPR050111">
    <property type="entry name" value="C-type_lectin/snaclec_domain"/>
</dbReference>
<dbReference type="CDD" id="cd00037">
    <property type="entry name" value="CLECT"/>
    <property type="match status" value="1"/>
</dbReference>
<proteinExistence type="predicted"/>
<name>A0A2G9U4U4_TELCI</name>
<dbReference type="InterPro" id="IPR001304">
    <property type="entry name" value="C-type_lectin-like"/>
</dbReference>
<protein>
    <submittedName>
        <fullName evidence="3">Lectin C-type domain protein</fullName>
    </submittedName>
</protein>
<dbReference type="OrthoDB" id="441660at2759"/>
<dbReference type="InterPro" id="IPR018378">
    <property type="entry name" value="C-type_lectin_CS"/>
</dbReference>
<evidence type="ECO:0000313" key="4">
    <source>
        <dbReference type="Proteomes" id="UP000230423"/>
    </source>
</evidence>
<dbReference type="InterPro" id="IPR016186">
    <property type="entry name" value="C-type_lectin-like/link_sf"/>
</dbReference>
<sequence>MQLVQRASPLDRRGLFTEDKEYWIGGTMTESEDAWLWIDGVEWKYTNWSPANPDNYLGIQRCVKMYNNGTWDDDMCDKKYPFICKK</sequence>
<keyword evidence="4" id="KW-1185">Reference proteome</keyword>
<evidence type="ECO:0000313" key="3">
    <source>
        <dbReference type="EMBL" id="PIO65267.1"/>
    </source>
</evidence>
<dbReference type="PROSITE" id="PS50041">
    <property type="entry name" value="C_TYPE_LECTIN_2"/>
    <property type="match status" value="1"/>
</dbReference>